<dbReference type="SUPFAM" id="SSF56300">
    <property type="entry name" value="Metallo-dependent phosphatases"/>
    <property type="match status" value="1"/>
</dbReference>
<dbReference type="PANTHER" id="PTHR42850">
    <property type="entry name" value="METALLOPHOSPHOESTERASE"/>
    <property type="match status" value="1"/>
</dbReference>
<reference evidence="2" key="1">
    <citation type="submission" date="2022-04" db="EMBL/GenBank/DDBJ databases">
        <authorList>
            <person name="Ren T."/>
        </authorList>
    </citation>
    <scope>NUCLEOTIDE SEQUENCE</scope>
    <source>
        <strain evidence="2">F63249</strain>
    </source>
</reference>
<dbReference type="CDD" id="cd00144">
    <property type="entry name" value="MPP_PPP_family"/>
    <property type="match status" value="1"/>
</dbReference>
<gene>
    <name evidence="2" type="ORF">MUY34_07390</name>
</gene>
<proteinExistence type="predicted"/>
<dbReference type="Proteomes" id="UP001203687">
    <property type="component" value="Unassembled WGS sequence"/>
</dbReference>
<dbReference type="InterPro" id="IPR029052">
    <property type="entry name" value="Metallo-depent_PP-like"/>
</dbReference>
<dbReference type="InterPro" id="IPR050126">
    <property type="entry name" value="Ap4A_hydrolase"/>
</dbReference>
<dbReference type="EMBL" id="JALPQF010000006">
    <property type="protein sequence ID" value="MCK8480438.1"/>
    <property type="molecule type" value="Genomic_DNA"/>
</dbReference>
<dbReference type="Gene3D" id="3.60.21.10">
    <property type="match status" value="1"/>
</dbReference>
<name>A0ABT0H7V3_9FLAO</name>
<protein>
    <submittedName>
        <fullName evidence="2">Serine/threonine protein phosphatase</fullName>
    </submittedName>
</protein>
<evidence type="ECO:0000313" key="2">
    <source>
        <dbReference type="EMBL" id="MCK8480438.1"/>
    </source>
</evidence>
<evidence type="ECO:0000259" key="1">
    <source>
        <dbReference type="Pfam" id="PF00149"/>
    </source>
</evidence>
<dbReference type="RefSeq" id="WP_248412548.1">
    <property type="nucleotide sequence ID" value="NZ_JALPQF010000006.1"/>
</dbReference>
<evidence type="ECO:0000313" key="3">
    <source>
        <dbReference type="Proteomes" id="UP001203687"/>
    </source>
</evidence>
<accession>A0ABT0H7V3</accession>
<sequence length="252" mass="29332">MKRTLAIGDIHGGLKALKQLLERLQLTKDDELIFMGDYVDGWSESAQVIQYIIELSKTNDCVFIKGNHDVWCEQWLRTGDINGVWFNHGGKETIESYATFSEADKKQHLYFFEDMDLYHIDAQNRLFLHAGFTSMHGVEREVHKENFYFDRTLWEMALTMDKRIEKHSELYPNRLKHYHEIYIGHTPTINFNQDQPMNAINVWNVDTGAAFTGKLSALDLATKTVFQSDAVMSFYPDETGRNSQTYNELKTN</sequence>
<dbReference type="InterPro" id="IPR004843">
    <property type="entry name" value="Calcineurin-like_PHP"/>
</dbReference>
<feature type="domain" description="Calcineurin-like phosphoesterase" evidence="1">
    <location>
        <begin position="3"/>
        <end position="189"/>
    </location>
</feature>
<dbReference type="Pfam" id="PF00149">
    <property type="entry name" value="Metallophos"/>
    <property type="match status" value="1"/>
</dbReference>
<dbReference type="PANTHER" id="PTHR42850:SF4">
    <property type="entry name" value="ZINC-DEPENDENT ENDOPOLYPHOSPHATASE"/>
    <property type="match status" value="1"/>
</dbReference>
<keyword evidence="3" id="KW-1185">Reference proteome</keyword>
<organism evidence="2 3">
    <name type="scientific">Psychroserpens algicola</name>
    <dbReference type="NCBI Taxonomy" id="1719034"/>
    <lineage>
        <taxon>Bacteria</taxon>
        <taxon>Pseudomonadati</taxon>
        <taxon>Bacteroidota</taxon>
        <taxon>Flavobacteriia</taxon>
        <taxon>Flavobacteriales</taxon>
        <taxon>Flavobacteriaceae</taxon>
        <taxon>Psychroserpens</taxon>
    </lineage>
</organism>
<comment type="caution">
    <text evidence="2">The sequence shown here is derived from an EMBL/GenBank/DDBJ whole genome shotgun (WGS) entry which is preliminary data.</text>
</comment>